<feature type="region of interest" description="Disordered" evidence="11">
    <location>
        <begin position="1"/>
        <end position="26"/>
    </location>
</feature>
<dbReference type="GO" id="GO:0004794">
    <property type="term" value="F:threonine deaminase activity"/>
    <property type="evidence" value="ECO:0007669"/>
    <property type="project" value="TreeGrafter"/>
</dbReference>
<dbReference type="Pfam" id="PF00291">
    <property type="entry name" value="PALP"/>
    <property type="match status" value="1"/>
</dbReference>
<feature type="compositionally biased region" description="Low complexity" evidence="11">
    <location>
        <begin position="838"/>
        <end position="853"/>
    </location>
</feature>
<feature type="compositionally biased region" description="Low complexity" evidence="11">
    <location>
        <begin position="675"/>
        <end position="700"/>
    </location>
</feature>
<evidence type="ECO:0000313" key="13">
    <source>
        <dbReference type="EMBL" id="KAK2164927.1"/>
    </source>
</evidence>
<protein>
    <recommendedName>
        <fullName evidence="4">L-serine ammonia-lyase</fullName>
        <ecNumber evidence="4">4.3.1.17</ecNumber>
    </recommendedName>
    <alternativeName>
        <fullName evidence="7">L-serine deaminase</fullName>
    </alternativeName>
    <alternativeName>
        <fullName evidence="8">L-threonine dehydratase</fullName>
    </alternativeName>
</protein>
<dbReference type="InterPro" id="IPR009604">
    <property type="entry name" value="LsmAD_domain"/>
</dbReference>
<dbReference type="InterPro" id="IPR001926">
    <property type="entry name" value="TrpB-like_PALP"/>
</dbReference>
<dbReference type="PROSITE" id="PS00165">
    <property type="entry name" value="DEHYDRATASE_SER_THR"/>
    <property type="match status" value="1"/>
</dbReference>
<evidence type="ECO:0000256" key="3">
    <source>
        <dbReference type="ARBA" id="ARBA00010869"/>
    </source>
</evidence>
<dbReference type="GO" id="GO:0006567">
    <property type="term" value="P:L-threonine catabolic process"/>
    <property type="evidence" value="ECO:0007669"/>
    <property type="project" value="TreeGrafter"/>
</dbReference>
<feature type="compositionally biased region" description="Low complexity" evidence="11">
    <location>
        <begin position="280"/>
        <end position="299"/>
    </location>
</feature>
<keyword evidence="14" id="KW-1185">Reference proteome</keyword>
<feature type="compositionally biased region" description="Low complexity" evidence="11">
    <location>
        <begin position="446"/>
        <end position="457"/>
    </location>
</feature>
<dbReference type="GO" id="GO:0009097">
    <property type="term" value="P:isoleucine biosynthetic process"/>
    <property type="evidence" value="ECO:0007669"/>
    <property type="project" value="TreeGrafter"/>
</dbReference>
<evidence type="ECO:0000256" key="8">
    <source>
        <dbReference type="ARBA" id="ARBA00042605"/>
    </source>
</evidence>
<dbReference type="Proteomes" id="UP001208570">
    <property type="component" value="Unassembled WGS sequence"/>
</dbReference>
<comment type="cofactor">
    <cofactor evidence="1">
        <name>pyridoxal 5'-phosphate</name>
        <dbReference type="ChEBI" id="CHEBI:597326"/>
    </cofactor>
</comment>
<dbReference type="Pfam" id="PF06741">
    <property type="entry name" value="LsmAD"/>
    <property type="match status" value="1"/>
</dbReference>
<feature type="region of interest" description="Disordered" evidence="11">
    <location>
        <begin position="665"/>
        <end position="798"/>
    </location>
</feature>
<feature type="region of interest" description="Disordered" evidence="11">
    <location>
        <begin position="488"/>
        <end position="511"/>
    </location>
</feature>
<dbReference type="PANTHER" id="PTHR48078">
    <property type="entry name" value="THREONINE DEHYDRATASE, MITOCHONDRIAL-RELATED"/>
    <property type="match status" value="1"/>
</dbReference>
<evidence type="ECO:0000256" key="6">
    <source>
        <dbReference type="ARBA" id="ARBA00023239"/>
    </source>
</evidence>
<dbReference type="InterPro" id="IPR000634">
    <property type="entry name" value="Ser/Thr_deHydtase_PyrdxlP-BS"/>
</dbReference>
<dbReference type="InterPro" id="IPR025852">
    <property type="entry name" value="SM_dom_ATX"/>
</dbReference>
<gene>
    <name evidence="13" type="ORF">LSH36_57g01066</name>
</gene>
<feature type="domain" description="LsmAD" evidence="12">
    <location>
        <begin position="180"/>
        <end position="249"/>
    </location>
</feature>
<feature type="compositionally biased region" description="Low complexity" evidence="11">
    <location>
        <begin position="422"/>
        <end position="439"/>
    </location>
</feature>
<evidence type="ECO:0000256" key="7">
    <source>
        <dbReference type="ARBA" id="ARBA00041766"/>
    </source>
</evidence>
<keyword evidence="10" id="KW-0175">Coiled coil</keyword>
<evidence type="ECO:0000256" key="10">
    <source>
        <dbReference type="SAM" id="Coils"/>
    </source>
</evidence>
<evidence type="ECO:0000256" key="9">
    <source>
        <dbReference type="ARBA" id="ARBA00049406"/>
    </source>
</evidence>
<dbReference type="EC" id="4.3.1.17" evidence="4"/>
<dbReference type="InterPro" id="IPR050147">
    <property type="entry name" value="Ser/Thr_Dehydratase"/>
</dbReference>
<feature type="compositionally biased region" description="Basic and acidic residues" evidence="11">
    <location>
        <begin position="488"/>
        <end position="505"/>
    </location>
</feature>
<comment type="caution">
    <text evidence="13">The sequence shown here is derived from an EMBL/GenBank/DDBJ whole genome shotgun (WGS) entry which is preliminary data.</text>
</comment>
<dbReference type="InterPro" id="IPR009818">
    <property type="entry name" value="PAM2_motif"/>
</dbReference>
<evidence type="ECO:0000256" key="1">
    <source>
        <dbReference type="ARBA" id="ARBA00001933"/>
    </source>
</evidence>
<comment type="similarity">
    <text evidence="2">Belongs to the ataxin-2 family.</text>
</comment>
<feature type="compositionally biased region" description="Basic and acidic residues" evidence="11">
    <location>
        <begin position="388"/>
        <end position="398"/>
    </location>
</feature>
<evidence type="ECO:0000256" key="5">
    <source>
        <dbReference type="ARBA" id="ARBA00022898"/>
    </source>
</evidence>
<proteinExistence type="inferred from homology"/>
<keyword evidence="5" id="KW-0663">Pyridoxal phosphate</keyword>
<dbReference type="Pfam" id="PF14438">
    <property type="entry name" value="SM-ATX"/>
    <property type="match status" value="1"/>
</dbReference>
<feature type="compositionally biased region" description="Low complexity" evidence="11">
    <location>
        <begin position="319"/>
        <end position="334"/>
    </location>
</feature>
<reference evidence="13" key="1">
    <citation type="journal article" date="2023" name="Mol. Biol. Evol.">
        <title>Third-Generation Sequencing Reveals the Adaptive Role of the Epigenome in Three Deep-Sea Polychaetes.</title>
        <authorList>
            <person name="Perez M."/>
            <person name="Aroh O."/>
            <person name="Sun Y."/>
            <person name="Lan Y."/>
            <person name="Juniper S.K."/>
            <person name="Young C.R."/>
            <person name="Angers B."/>
            <person name="Qian P.Y."/>
        </authorList>
    </citation>
    <scope>NUCLEOTIDE SEQUENCE</scope>
    <source>
        <strain evidence="13">P08H-3</strain>
    </source>
</reference>
<dbReference type="GO" id="GO:0030170">
    <property type="term" value="F:pyridoxal phosphate binding"/>
    <property type="evidence" value="ECO:0007669"/>
    <property type="project" value="InterPro"/>
</dbReference>
<accession>A0AAD9K567</accession>
<evidence type="ECO:0000313" key="14">
    <source>
        <dbReference type="Proteomes" id="UP001208570"/>
    </source>
</evidence>
<comment type="catalytic activity">
    <reaction evidence="9">
        <text>L-serine = pyruvate + NH4(+)</text>
        <dbReference type="Rhea" id="RHEA:19169"/>
        <dbReference type="ChEBI" id="CHEBI:15361"/>
        <dbReference type="ChEBI" id="CHEBI:28938"/>
        <dbReference type="ChEBI" id="CHEBI:33384"/>
        <dbReference type="EC" id="4.3.1.17"/>
    </reaction>
</comment>
<feature type="compositionally biased region" description="Low complexity" evidence="11">
    <location>
        <begin position="763"/>
        <end position="772"/>
    </location>
</feature>
<dbReference type="EMBL" id="JAODUP010000057">
    <property type="protein sequence ID" value="KAK2164927.1"/>
    <property type="molecule type" value="Genomic_DNA"/>
</dbReference>
<keyword evidence="6" id="KW-0456">Lyase</keyword>
<feature type="coiled-coil region" evidence="10">
    <location>
        <begin position="198"/>
        <end position="225"/>
    </location>
</feature>
<feature type="compositionally biased region" description="Polar residues" evidence="11">
    <location>
        <begin position="854"/>
        <end position="863"/>
    </location>
</feature>
<feature type="compositionally biased region" description="Polar residues" evidence="11">
    <location>
        <begin position="712"/>
        <end position="721"/>
    </location>
</feature>
<evidence type="ECO:0000256" key="11">
    <source>
        <dbReference type="SAM" id="MobiDB-lite"/>
    </source>
</evidence>
<dbReference type="GO" id="GO:0003941">
    <property type="term" value="F:L-serine ammonia-lyase activity"/>
    <property type="evidence" value="ECO:0007669"/>
    <property type="project" value="UniProtKB-EC"/>
</dbReference>
<dbReference type="AlphaFoldDB" id="A0AAD9K567"/>
<organism evidence="13 14">
    <name type="scientific">Paralvinella palmiformis</name>
    <dbReference type="NCBI Taxonomy" id="53620"/>
    <lineage>
        <taxon>Eukaryota</taxon>
        <taxon>Metazoa</taxon>
        <taxon>Spiralia</taxon>
        <taxon>Lophotrochozoa</taxon>
        <taxon>Annelida</taxon>
        <taxon>Polychaeta</taxon>
        <taxon>Sedentaria</taxon>
        <taxon>Canalipalpata</taxon>
        <taxon>Terebellida</taxon>
        <taxon>Terebelliformia</taxon>
        <taxon>Alvinellidae</taxon>
        <taxon>Paralvinella</taxon>
    </lineage>
</organism>
<dbReference type="InterPro" id="IPR036052">
    <property type="entry name" value="TrpB-like_PALP_sf"/>
</dbReference>
<dbReference type="GO" id="GO:0006565">
    <property type="term" value="P:L-serine catabolic process"/>
    <property type="evidence" value="ECO:0007669"/>
    <property type="project" value="TreeGrafter"/>
</dbReference>
<feature type="compositionally biased region" description="Basic and acidic residues" evidence="11">
    <location>
        <begin position="340"/>
        <end position="375"/>
    </location>
</feature>
<dbReference type="Pfam" id="PF07145">
    <property type="entry name" value="PAM2"/>
    <property type="match status" value="1"/>
</dbReference>
<evidence type="ECO:0000256" key="2">
    <source>
        <dbReference type="ARBA" id="ARBA00007503"/>
    </source>
</evidence>
<evidence type="ECO:0000259" key="12">
    <source>
        <dbReference type="SMART" id="SM01272"/>
    </source>
</evidence>
<feature type="region of interest" description="Disordered" evidence="11">
    <location>
        <begin position="825"/>
        <end position="877"/>
    </location>
</feature>
<dbReference type="SUPFAM" id="SSF53686">
    <property type="entry name" value="Tryptophan synthase beta subunit-like PLP-dependent enzymes"/>
    <property type="match status" value="1"/>
</dbReference>
<feature type="compositionally biased region" description="Pro residues" evidence="11">
    <location>
        <begin position="776"/>
        <end position="787"/>
    </location>
</feature>
<comment type="similarity">
    <text evidence="3">Belongs to the serine/threonine dehydratase family.</text>
</comment>
<sequence length="1257" mass="136599">MNTNAAKQRKGRQTQGRRGRPFDKPFVSEGIYTNPRLVHSTLLLVGCNVQVQVRNSGLYEGIFKTMSPTGSVVLEMAHKIDPSSPQDAIPSRDMLINSLVFNLGDVVQITAAAVDLDYANKESSAELSLTKCNNGAAVEKELQPWEAEGQDAPLESLEKGTTSANGWDAEEMFNTNADKFDIKSSYDPNLSQYTTPLVKKDTKEYREREAQAARLAQEIEKSEEYNKRVALENGDGADEEMLFSAVHRPGEANNNGAKYLPPHLRKIHGRVPHKSGQTLPSGSQSPHNQSPSPHQQPSPVRNLPVSGGARQPQTSSQRVTGQTTPVQVSVTTPVLTGDDAENKNKEEKRLTERQERGKPPEQKKLTIKEQDKLLALKDFSNKFNLIDNEPKESGDRKPQPPPVQQPAMQTAANHSQQPPLPSSSSSSLPPSSHQNAAQQPDHHHQQQQPQMSAPAAHVQPTPVITTAVPQNKSITTAVASAAGAVPIEKKEEGKRETEEEAKDKTNSTLNPNAKEFIPAAAKTYRQPVPVPTPPRGATQSPVIVQAPVYPAVPYIMTNPAPGQMMPNPQAARMAPAKKATVSAQAAAATGQPLLQTPNPQYSVQPFNLQMAPTAQGAAMSQVFTQGVVPLAHNMRMVTQQVMHGATTPTEQITFPQGQPPVFVHHNMNTVPSYMSGPPSGAGAAGSSQQAPQSHSVPSHMAPHHHATPPHSQTNHISQGATSVGHHNPSPVPQHNPANHLPLQQQGHHQPNSATPQPQHIVYQHGGQHNPQQGGPGHPPLQPSPHTPTSPQNIYPSMQYSQPYSIQPHMSYNTSAAPQQAIYTVTHSHHHQHPQLGVMQQQPAQQHNMHQNNPGVNPQMQQGALTAAPGAPQQHGPYQLNQLQQGHHLQGGPPLPGQAGPMNIMQQHSDDDNWCFTATFMLMVGLYIRTPLIESTLMSQRAGCLVYLKLENTQPSASFKLRGISNSITKAIERRCTRVVTSSGGNAGFAAAYTARKLAIPITIYIPQSTPIFVKDRLEAEGASVVIHGSVWDDADVRAREDATQPGVAYLHPFDDPDVWEGHASMIAEVAEDLRDAPDLVVVAVGGGGLLCGVVQGMDAVGWGRVPILAMETEGADSYNKSVQSGRLITLPDITSVAKCLGALTVAQQAVDYYKTRPIISKVIDDKRCVDACLKFLGTFAFLPLTFGIEIVCDLRKRTFDVVGSNPDLSTKSRKRYLFQTNIECWLSQPVARRWQLFIPTFSIPSSLRTGWSTFDRL</sequence>
<feature type="region of interest" description="Disordered" evidence="11">
    <location>
        <begin position="268"/>
        <end position="469"/>
    </location>
</feature>
<feature type="compositionally biased region" description="Low complexity" evidence="11">
    <location>
        <begin position="739"/>
        <end position="750"/>
    </location>
</feature>
<evidence type="ECO:0000256" key="4">
    <source>
        <dbReference type="ARBA" id="ARBA00012093"/>
    </source>
</evidence>
<feature type="compositionally biased region" description="Basic residues" evidence="11">
    <location>
        <begin position="7"/>
        <end position="19"/>
    </location>
</feature>
<name>A0AAD9K567_9ANNE</name>
<dbReference type="SMART" id="SM01272">
    <property type="entry name" value="LsmAD"/>
    <property type="match status" value="1"/>
</dbReference>
<dbReference type="Gene3D" id="3.40.50.1100">
    <property type="match status" value="2"/>
</dbReference>
<dbReference type="PANTHER" id="PTHR48078:SF2">
    <property type="entry name" value="CATABOLIC L-SERINE_THREONINE DEHYDRATASE"/>
    <property type="match status" value="1"/>
</dbReference>